<dbReference type="PIRSF" id="PIRSF002744">
    <property type="entry name" value="Pur-cyt_permease"/>
    <property type="match status" value="1"/>
</dbReference>
<evidence type="ECO:0000313" key="10">
    <source>
        <dbReference type="Proteomes" id="UP000621492"/>
    </source>
</evidence>
<dbReference type="GO" id="GO:0022857">
    <property type="term" value="F:transmembrane transporter activity"/>
    <property type="evidence" value="ECO:0007669"/>
    <property type="project" value="InterPro"/>
</dbReference>
<reference evidence="9" key="2">
    <citation type="submission" date="2020-09" db="EMBL/GenBank/DDBJ databases">
        <authorList>
            <person name="Sun Q."/>
            <person name="Zhou Y."/>
        </authorList>
    </citation>
    <scope>NUCLEOTIDE SEQUENCE</scope>
    <source>
        <strain evidence="9">CGMCC 1.15454</strain>
    </source>
</reference>
<feature type="transmembrane region" description="Helical" evidence="8">
    <location>
        <begin position="321"/>
        <end position="337"/>
    </location>
</feature>
<feature type="transmembrane region" description="Helical" evidence="8">
    <location>
        <begin position="349"/>
        <end position="371"/>
    </location>
</feature>
<keyword evidence="3 7" id="KW-0813">Transport</keyword>
<comment type="subcellular location">
    <subcellularLocation>
        <location evidence="1">Membrane</location>
        <topology evidence="1">Multi-pass membrane protein</topology>
    </subcellularLocation>
</comment>
<evidence type="ECO:0000256" key="7">
    <source>
        <dbReference type="PIRNR" id="PIRNR002744"/>
    </source>
</evidence>
<feature type="transmembrane region" description="Helical" evidence="8">
    <location>
        <begin position="280"/>
        <end position="301"/>
    </location>
</feature>
<evidence type="ECO:0000256" key="6">
    <source>
        <dbReference type="ARBA" id="ARBA00023136"/>
    </source>
</evidence>
<keyword evidence="10" id="KW-1185">Reference proteome</keyword>
<organism evidence="9 10">
    <name type="scientific">Lentibacillus populi</name>
    <dbReference type="NCBI Taxonomy" id="1827502"/>
    <lineage>
        <taxon>Bacteria</taxon>
        <taxon>Bacillati</taxon>
        <taxon>Bacillota</taxon>
        <taxon>Bacilli</taxon>
        <taxon>Bacillales</taxon>
        <taxon>Bacillaceae</taxon>
        <taxon>Lentibacillus</taxon>
    </lineage>
</organism>
<evidence type="ECO:0000256" key="8">
    <source>
        <dbReference type="SAM" id="Phobius"/>
    </source>
</evidence>
<evidence type="ECO:0000256" key="5">
    <source>
        <dbReference type="ARBA" id="ARBA00022989"/>
    </source>
</evidence>
<feature type="transmembrane region" description="Helical" evidence="8">
    <location>
        <begin position="162"/>
        <end position="179"/>
    </location>
</feature>
<comment type="caution">
    <text evidence="9">The sequence shown here is derived from an EMBL/GenBank/DDBJ whole genome shotgun (WGS) entry which is preliminary data.</text>
</comment>
<dbReference type="GO" id="GO:0005886">
    <property type="term" value="C:plasma membrane"/>
    <property type="evidence" value="ECO:0007669"/>
    <property type="project" value="TreeGrafter"/>
</dbReference>
<feature type="transmembrane region" description="Helical" evidence="8">
    <location>
        <begin position="199"/>
        <end position="217"/>
    </location>
</feature>
<keyword evidence="5 8" id="KW-1133">Transmembrane helix</keyword>
<sequence length="446" mass="48510">MENKEKIFLTDEEKTGKPRDLFFIWFAANMGILGIVYGALIIGYGLSFMQSILVAILGPLSFALVGYASLAGRDSGAVTFMLSRAAYGFKGNHIPALIGWVGQIGWLSVNVSTGTLTLLALFSAFGISTNTLLILISLAIFAGLVITSSFFSQETLVSIQTFFTYVFGGLTLLVLSMLIPKTDWNALFSMSSGPWLTGFLPALAFVIVGTGLTWTNASADYSRFQKRSNKSSAIIGNVTIGAFIPLFLIIGTGILLATSAPELSSAENPILLISEMLPEWMTVIYLFAALGGLTPMCFIGLKSSRLIMGTFNIRMKDSTAITIHAIIIILIPLYVLVVSRDFLGYFEAFLGLLGIGLAAWVSIFLVDYIFLRRKQGYDPRLLEDAKYNKINIGGVVSWFTGVIIGLLLTTLASTSFDLLITFFVSGGLYYITNVLRKTDKSQEEIS</sequence>
<evidence type="ECO:0000256" key="2">
    <source>
        <dbReference type="ARBA" id="ARBA00008974"/>
    </source>
</evidence>
<feature type="transmembrane region" description="Helical" evidence="8">
    <location>
        <begin position="392"/>
        <end position="412"/>
    </location>
</feature>
<dbReference type="RefSeq" id="WP_188725375.1">
    <property type="nucleotide sequence ID" value="NZ_BMJD01000022.1"/>
</dbReference>
<dbReference type="InterPro" id="IPR026030">
    <property type="entry name" value="Pur-cyt_permease_Fcy2/21/22"/>
</dbReference>
<feature type="transmembrane region" description="Helical" evidence="8">
    <location>
        <begin position="52"/>
        <end position="73"/>
    </location>
</feature>
<feature type="transmembrane region" description="Helical" evidence="8">
    <location>
        <begin position="418"/>
        <end position="435"/>
    </location>
</feature>
<accession>A0A9W5TZ94</accession>
<name>A0A9W5TZ94_9BACI</name>
<dbReference type="AlphaFoldDB" id="A0A9W5TZ94"/>
<evidence type="ECO:0000256" key="4">
    <source>
        <dbReference type="ARBA" id="ARBA00022692"/>
    </source>
</evidence>
<proteinExistence type="inferred from homology"/>
<dbReference type="InterPro" id="IPR001248">
    <property type="entry name" value="Pur-cyt_permease"/>
</dbReference>
<dbReference type="PANTHER" id="PTHR31806:SF1">
    <property type="entry name" value="PURINE-CYTOSINE PERMEASE FCY2-RELATED"/>
    <property type="match status" value="1"/>
</dbReference>
<dbReference type="PANTHER" id="PTHR31806">
    <property type="entry name" value="PURINE-CYTOSINE PERMEASE FCY2-RELATED"/>
    <property type="match status" value="1"/>
</dbReference>
<keyword evidence="6 7" id="KW-0472">Membrane</keyword>
<comment type="similarity">
    <text evidence="2 7">Belongs to the purine-cytosine permease (2.A.39) family.</text>
</comment>
<gene>
    <name evidence="9" type="ORF">GCM10011409_27320</name>
</gene>
<feature type="transmembrane region" description="Helical" evidence="8">
    <location>
        <begin position="238"/>
        <end position="260"/>
    </location>
</feature>
<feature type="transmembrane region" description="Helical" evidence="8">
    <location>
        <begin position="94"/>
        <end position="125"/>
    </location>
</feature>
<evidence type="ECO:0000256" key="3">
    <source>
        <dbReference type="ARBA" id="ARBA00022448"/>
    </source>
</evidence>
<dbReference type="Gene3D" id="1.10.4160.10">
    <property type="entry name" value="Hydantoin permease"/>
    <property type="match status" value="1"/>
</dbReference>
<evidence type="ECO:0000313" key="9">
    <source>
        <dbReference type="EMBL" id="GGB48301.1"/>
    </source>
</evidence>
<dbReference type="Proteomes" id="UP000621492">
    <property type="component" value="Unassembled WGS sequence"/>
</dbReference>
<feature type="transmembrane region" description="Helical" evidence="8">
    <location>
        <begin position="21"/>
        <end position="46"/>
    </location>
</feature>
<keyword evidence="4 8" id="KW-0812">Transmembrane</keyword>
<dbReference type="Pfam" id="PF02133">
    <property type="entry name" value="Transp_cyt_pur"/>
    <property type="match status" value="1"/>
</dbReference>
<feature type="transmembrane region" description="Helical" evidence="8">
    <location>
        <begin position="131"/>
        <end position="150"/>
    </location>
</feature>
<evidence type="ECO:0000256" key="1">
    <source>
        <dbReference type="ARBA" id="ARBA00004141"/>
    </source>
</evidence>
<dbReference type="EMBL" id="BMJD01000022">
    <property type="protein sequence ID" value="GGB48301.1"/>
    <property type="molecule type" value="Genomic_DNA"/>
</dbReference>
<protein>
    <submittedName>
        <fullName evidence="9">Allantoin permease</fullName>
    </submittedName>
</protein>
<reference evidence="9" key="1">
    <citation type="journal article" date="2014" name="Int. J. Syst. Evol. Microbiol.">
        <title>Complete genome sequence of Corynebacterium casei LMG S-19264T (=DSM 44701T), isolated from a smear-ripened cheese.</title>
        <authorList>
            <consortium name="US DOE Joint Genome Institute (JGI-PGF)"/>
            <person name="Walter F."/>
            <person name="Albersmeier A."/>
            <person name="Kalinowski J."/>
            <person name="Ruckert C."/>
        </authorList>
    </citation>
    <scope>NUCLEOTIDE SEQUENCE</scope>
    <source>
        <strain evidence="9">CGMCC 1.15454</strain>
    </source>
</reference>